<dbReference type="EMBL" id="KZ349718">
    <property type="protein sequence ID" value="PIO64644.1"/>
    <property type="molecule type" value="Genomic_DNA"/>
</dbReference>
<dbReference type="SUPFAM" id="SSF49313">
    <property type="entry name" value="Cadherin-like"/>
    <property type="match status" value="1"/>
</dbReference>
<dbReference type="AlphaFoldDB" id="A0A2G9U380"/>
<protein>
    <recommendedName>
        <fullName evidence="9">Cadherin domain-containing protein</fullName>
    </recommendedName>
</protein>
<name>A0A2G9U380_TELCI</name>
<dbReference type="PANTHER" id="PTHR24028">
    <property type="entry name" value="CADHERIN-87A"/>
    <property type="match status" value="1"/>
</dbReference>
<evidence type="ECO:0000313" key="11">
    <source>
        <dbReference type="Proteomes" id="UP000230423"/>
    </source>
</evidence>
<evidence type="ECO:0000259" key="9">
    <source>
        <dbReference type="PROSITE" id="PS50268"/>
    </source>
</evidence>
<accession>A0A2G9U380</accession>
<dbReference type="Gene3D" id="2.60.40.60">
    <property type="entry name" value="Cadherins"/>
    <property type="match status" value="2"/>
</dbReference>
<feature type="non-terminal residue" evidence="10">
    <location>
        <position position="1"/>
    </location>
</feature>
<evidence type="ECO:0000313" key="10">
    <source>
        <dbReference type="EMBL" id="PIO64644.1"/>
    </source>
</evidence>
<keyword evidence="6" id="KW-0472">Membrane</keyword>
<evidence type="ECO:0000256" key="3">
    <source>
        <dbReference type="ARBA" id="ARBA00022737"/>
    </source>
</evidence>
<sequence length="86" mass="9592">PLDYEDAEQRDGFRLRIRVSDGLHDTTSNVVVQLIDENDHAPDIAGPSEVQIPEDAERGTIVARFTVTDRDAGDHARCFLPGTCEW</sequence>
<keyword evidence="4 8" id="KW-0106">Calcium</keyword>
<evidence type="ECO:0000256" key="2">
    <source>
        <dbReference type="ARBA" id="ARBA00022692"/>
    </source>
</evidence>
<reference evidence="10 11" key="1">
    <citation type="submission" date="2015-09" db="EMBL/GenBank/DDBJ databases">
        <title>Draft genome of the parasitic nematode Teladorsagia circumcincta isolate WARC Sus (inbred).</title>
        <authorList>
            <person name="Mitreva M."/>
        </authorList>
    </citation>
    <scope>NUCLEOTIDE SEQUENCE [LARGE SCALE GENOMIC DNA]</scope>
    <source>
        <strain evidence="10 11">S</strain>
    </source>
</reference>
<dbReference type="CDD" id="cd11304">
    <property type="entry name" value="Cadherin_repeat"/>
    <property type="match status" value="2"/>
</dbReference>
<organism evidence="10 11">
    <name type="scientific">Teladorsagia circumcincta</name>
    <name type="common">Brown stomach worm</name>
    <name type="synonym">Ostertagia circumcincta</name>
    <dbReference type="NCBI Taxonomy" id="45464"/>
    <lineage>
        <taxon>Eukaryota</taxon>
        <taxon>Metazoa</taxon>
        <taxon>Ecdysozoa</taxon>
        <taxon>Nematoda</taxon>
        <taxon>Chromadorea</taxon>
        <taxon>Rhabditida</taxon>
        <taxon>Rhabditina</taxon>
        <taxon>Rhabditomorpha</taxon>
        <taxon>Strongyloidea</taxon>
        <taxon>Trichostrongylidae</taxon>
        <taxon>Teladorsagia</taxon>
    </lineage>
</organism>
<comment type="subcellular location">
    <subcellularLocation>
        <location evidence="1">Membrane</location>
        <topology evidence="1">Single-pass membrane protein</topology>
    </subcellularLocation>
</comment>
<evidence type="ECO:0000256" key="7">
    <source>
        <dbReference type="ARBA" id="ARBA00023180"/>
    </source>
</evidence>
<dbReference type="GO" id="GO:0007156">
    <property type="term" value="P:homophilic cell adhesion via plasma membrane adhesion molecules"/>
    <property type="evidence" value="ECO:0007669"/>
    <property type="project" value="InterPro"/>
</dbReference>
<evidence type="ECO:0000256" key="6">
    <source>
        <dbReference type="ARBA" id="ARBA00023136"/>
    </source>
</evidence>
<dbReference type="InterPro" id="IPR015919">
    <property type="entry name" value="Cadherin-like_sf"/>
</dbReference>
<proteinExistence type="predicted"/>
<keyword evidence="11" id="KW-1185">Reference proteome</keyword>
<dbReference type="GO" id="GO:0005886">
    <property type="term" value="C:plasma membrane"/>
    <property type="evidence" value="ECO:0007669"/>
    <property type="project" value="InterPro"/>
</dbReference>
<dbReference type="PROSITE" id="PS50268">
    <property type="entry name" value="CADHERIN_2"/>
    <property type="match status" value="1"/>
</dbReference>
<gene>
    <name evidence="10" type="ORF">TELCIR_13715</name>
</gene>
<dbReference type="Proteomes" id="UP000230423">
    <property type="component" value="Unassembled WGS sequence"/>
</dbReference>
<dbReference type="InterPro" id="IPR050174">
    <property type="entry name" value="Protocadherin/Cadherin-CA"/>
</dbReference>
<keyword evidence="7" id="KW-0325">Glycoprotein</keyword>
<evidence type="ECO:0000256" key="8">
    <source>
        <dbReference type="PROSITE-ProRule" id="PRU00043"/>
    </source>
</evidence>
<keyword evidence="2" id="KW-0812">Transmembrane</keyword>
<evidence type="ECO:0000256" key="5">
    <source>
        <dbReference type="ARBA" id="ARBA00022989"/>
    </source>
</evidence>
<evidence type="ECO:0000256" key="1">
    <source>
        <dbReference type="ARBA" id="ARBA00004167"/>
    </source>
</evidence>
<evidence type="ECO:0000256" key="4">
    <source>
        <dbReference type="ARBA" id="ARBA00022837"/>
    </source>
</evidence>
<keyword evidence="5" id="KW-1133">Transmembrane helix</keyword>
<dbReference type="OrthoDB" id="6252479at2759"/>
<dbReference type="InterPro" id="IPR020894">
    <property type="entry name" value="Cadherin_CS"/>
</dbReference>
<dbReference type="InterPro" id="IPR002126">
    <property type="entry name" value="Cadherin-like_dom"/>
</dbReference>
<dbReference type="PROSITE" id="PS00232">
    <property type="entry name" value="CADHERIN_1"/>
    <property type="match status" value="1"/>
</dbReference>
<keyword evidence="3" id="KW-0677">Repeat</keyword>
<dbReference type="GO" id="GO:0005509">
    <property type="term" value="F:calcium ion binding"/>
    <property type="evidence" value="ECO:0007669"/>
    <property type="project" value="UniProtKB-UniRule"/>
</dbReference>
<feature type="domain" description="Cadherin" evidence="9">
    <location>
        <begin position="1"/>
        <end position="44"/>
    </location>
</feature>